<evidence type="ECO:0000313" key="1">
    <source>
        <dbReference type="EMBL" id="KKL49527.1"/>
    </source>
</evidence>
<reference evidence="1" key="1">
    <citation type="journal article" date="2015" name="Nature">
        <title>Complex archaea that bridge the gap between prokaryotes and eukaryotes.</title>
        <authorList>
            <person name="Spang A."/>
            <person name="Saw J.H."/>
            <person name="Jorgensen S.L."/>
            <person name="Zaremba-Niedzwiedzka K."/>
            <person name="Martijn J."/>
            <person name="Lind A.E."/>
            <person name="van Eijk R."/>
            <person name="Schleper C."/>
            <person name="Guy L."/>
            <person name="Ettema T.J."/>
        </authorList>
    </citation>
    <scope>NUCLEOTIDE SEQUENCE</scope>
</reference>
<dbReference type="AlphaFoldDB" id="A0A0F9FEG6"/>
<gene>
    <name evidence="1" type="ORF">LCGC14_2314610</name>
</gene>
<name>A0A0F9FEG6_9ZZZZ</name>
<organism evidence="1">
    <name type="scientific">marine sediment metagenome</name>
    <dbReference type="NCBI Taxonomy" id="412755"/>
    <lineage>
        <taxon>unclassified sequences</taxon>
        <taxon>metagenomes</taxon>
        <taxon>ecological metagenomes</taxon>
    </lineage>
</organism>
<sequence>MTDMIERVRNAITDARLRKLSPEEQARAAIVAMREPTDEMKDAFRIGAEVEIKAGQIVSGKGWLHGWYAANDAALELFKF</sequence>
<accession>A0A0F9FEG6</accession>
<dbReference type="EMBL" id="LAZR01032928">
    <property type="protein sequence ID" value="KKL49527.1"/>
    <property type="molecule type" value="Genomic_DNA"/>
</dbReference>
<comment type="caution">
    <text evidence="1">The sequence shown here is derived from an EMBL/GenBank/DDBJ whole genome shotgun (WGS) entry which is preliminary data.</text>
</comment>
<protein>
    <submittedName>
        <fullName evidence="1">Uncharacterized protein</fullName>
    </submittedName>
</protein>
<proteinExistence type="predicted"/>